<keyword evidence="5" id="KW-1185">Reference proteome</keyword>
<feature type="domain" description="HTH tetR-type" evidence="3">
    <location>
        <begin position="29"/>
        <end position="89"/>
    </location>
</feature>
<feature type="DNA-binding region" description="H-T-H motif" evidence="2">
    <location>
        <begin position="52"/>
        <end position="71"/>
    </location>
</feature>
<comment type="caution">
    <text evidence="4">The sequence shown here is derived from an EMBL/GenBank/DDBJ whole genome shotgun (WGS) entry which is preliminary data.</text>
</comment>
<gene>
    <name evidence="4" type="ORF">CR203_24880</name>
</gene>
<proteinExistence type="predicted"/>
<reference evidence="4 5" key="1">
    <citation type="submission" date="2017-10" db="EMBL/GenBank/DDBJ databases">
        <title>Bacillus sp. nov., a halophilic bacterium isolated from a Keqin Lake.</title>
        <authorList>
            <person name="Wang H."/>
        </authorList>
    </citation>
    <scope>NUCLEOTIDE SEQUENCE [LARGE SCALE GENOMIC DNA]</scope>
    <source>
        <strain evidence="4 5">KCTC 13187</strain>
    </source>
</reference>
<dbReference type="PRINTS" id="PR00455">
    <property type="entry name" value="HTHTETR"/>
</dbReference>
<dbReference type="InterPro" id="IPR050109">
    <property type="entry name" value="HTH-type_TetR-like_transc_reg"/>
</dbReference>
<dbReference type="PANTHER" id="PTHR30055:SF226">
    <property type="entry name" value="HTH-TYPE TRANSCRIPTIONAL REGULATOR PKSA"/>
    <property type="match status" value="1"/>
</dbReference>
<evidence type="ECO:0000256" key="2">
    <source>
        <dbReference type="PROSITE-ProRule" id="PRU00335"/>
    </source>
</evidence>
<protein>
    <submittedName>
        <fullName evidence="4">TetR family transcriptional regulator</fullName>
    </submittedName>
</protein>
<evidence type="ECO:0000313" key="4">
    <source>
        <dbReference type="EMBL" id="RKL64704.1"/>
    </source>
</evidence>
<evidence type="ECO:0000256" key="1">
    <source>
        <dbReference type="ARBA" id="ARBA00023125"/>
    </source>
</evidence>
<dbReference type="InterPro" id="IPR001647">
    <property type="entry name" value="HTH_TetR"/>
</dbReference>
<dbReference type="AlphaFoldDB" id="A0A3A9JUV3"/>
<sequence length="221" mass="25452">MYYNKFMLVATNVLLGSDGMVKPQKDHNRCTSERILYAAIDLIADKGYKSVTTKEIAAVSQVSEMTVFRHFGNKRAILEKAIEKYSSISIEHVFSNLLQWELQHDLLLISRTYMSGMIRNDKVFLILIKEGTSLYELDHEITKHPVQLQKSLSHYFRQMEQKGKVISGDSDVQASAFMRMNLGTYATHLIHRRHETTVIDEQQMEQLLLVNTQIFARGLTP</sequence>
<dbReference type="PROSITE" id="PS50977">
    <property type="entry name" value="HTH_TETR_2"/>
    <property type="match status" value="1"/>
</dbReference>
<dbReference type="GO" id="GO:0000976">
    <property type="term" value="F:transcription cis-regulatory region binding"/>
    <property type="evidence" value="ECO:0007669"/>
    <property type="project" value="TreeGrafter"/>
</dbReference>
<dbReference type="InterPro" id="IPR009057">
    <property type="entry name" value="Homeodomain-like_sf"/>
</dbReference>
<dbReference type="SUPFAM" id="SSF46689">
    <property type="entry name" value="Homeodomain-like"/>
    <property type="match status" value="1"/>
</dbReference>
<dbReference type="Proteomes" id="UP000281498">
    <property type="component" value="Unassembled WGS sequence"/>
</dbReference>
<keyword evidence="1 2" id="KW-0238">DNA-binding</keyword>
<dbReference type="Gene3D" id="1.10.357.10">
    <property type="entry name" value="Tetracycline Repressor, domain 2"/>
    <property type="match status" value="1"/>
</dbReference>
<organism evidence="4 5">
    <name type="scientific">Salipaludibacillus neizhouensis</name>
    <dbReference type="NCBI Taxonomy" id="885475"/>
    <lineage>
        <taxon>Bacteria</taxon>
        <taxon>Bacillati</taxon>
        <taxon>Bacillota</taxon>
        <taxon>Bacilli</taxon>
        <taxon>Bacillales</taxon>
        <taxon>Bacillaceae</taxon>
    </lineage>
</organism>
<dbReference type="PANTHER" id="PTHR30055">
    <property type="entry name" value="HTH-TYPE TRANSCRIPTIONAL REGULATOR RUTR"/>
    <property type="match status" value="1"/>
</dbReference>
<dbReference type="OrthoDB" id="277085at2"/>
<dbReference type="Pfam" id="PF00440">
    <property type="entry name" value="TetR_N"/>
    <property type="match status" value="1"/>
</dbReference>
<dbReference type="GO" id="GO:0003700">
    <property type="term" value="F:DNA-binding transcription factor activity"/>
    <property type="evidence" value="ECO:0007669"/>
    <property type="project" value="TreeGrafter"/>
</dbReference>
<evidence type="ECO:0000313" key="5">
    <source>
        <dbReference type="Proteomes" id="UP000281498"/>
    </source>
</evidence>
<name>A0A3A9JUV3_9BACI</name>
<evidence type="ECO:0000259" key="3">
    <source>
        <dbReference type="PROSITE" id="PS50977"/>
    </source>
</evidence>
<accession>A0A3A9JUV3</accession>
<dbReference type="EMBL" id="PDOE01000052">
    <property type="protein sequence ID" value="RKL64704.1"/>
    <property type="molecule type" value="Genomic_DNA"/>
</dbReference>